<evidence type="ECO:0000256" key="1">
    <source>
        <dbReference type="ARBA" id="ARBA00004141"/>
    </source>
</evidence>
<dbReference type="GO" id="GO:0000271">
    <property type="term" value="P:polysaccharide biosynthetic process"/>
    <property type="evidence" value="ECO:0007669"/>
    <property type="project" value="InterPro"/>
</dbReference>
<keyword evidence="5 6" id="KW-0472">Membrane</keyword>
<feature type="transmembrane region" description="Helical" evidence="6">
    <location>
        <begin position="63"/>
        <end position="82"/>
    </location>
</feature>
<dbReference type="AlphaFoldDB" id="A0AAN2FB62"/>
<dbReference type="Proteomes" id="UP001158961">
    <property type="component" value="Chromosome"/>
</dbReference>
<organism evidence="8 9">
    <name type="scientific">Enterobacter agglomerans</name>
    <name type="common">Erwinia herbicola</name>
    <name type="synonym">Pantoea agglomerans</name>
    <dbReference type="NCBI Taxonomy" id="549"/>
    <lineage>
        <taxon>Bacteria</taxon>
        <taxon>Pseudomonadati</taxon>
        <taxon>Pseudomonadota</taxon>
        <taxon>Gammaproteobacteria</taxon>
        <taxon>Enterobacterales</taxon>
        <taxon>Erwiniaceae</taxon>
        <taxon>Pantoea</taxon>
        <taxon>Pantoea agglomerans group</taxon>
    </lineage>
</organism>
<dbReference type="PANTHER" id="PTHR38459">
    <property type="entry name" value="PROPHAGE BACTOPRENOL-LINKED GLUCOSE TRANSLOCASE HOMOLOG"/>
    <property type="match status" value="1"/>
</dbReference>
<dbReference type="InterPro" id="IPR051401">
    <property type="entry name" value="GtrA_CellWall_Glycosyl"/>
</dbReference>
<dbReference type="InterPro" id="IPR007267">
    <property type="entry name" value="GtrA_DPMS_TM"/>
</dbReference>
<comment type="subcellular location">
    <subcellularLocation>
        <location evidence="1">Membrane</location>
        <topology evidence="1">Multi-pass membrane protein</topology>
    </subcellularLocation>
</comment>
<accession>A0AAN2FB62</accession>
<keyword evidence="3 6" id="KW-0812">Transmembrane</keyword>
<keyword evidence="4 6" id="KW-1133">Transmembrane helix</keyword>
<feature type="domain" description="GtrA/DPMS transmembrane" evidence="7">
    <location>
        <begin position="32"/>
        <end position="143"/>
    </location>
</feature>
<reference evidence="8" key="1">
    <citation type="submission" date="2022-05" db="EMBL/GenBank/DDBJ databases">
        <authorList>
            <person name="Pothier F. J."/>
        </authorList>
    </citation>
    <scope>NUCLEOTIDE SEQUENCE</scope>
    <source>
        <strain evidence="8">DAPP-PG734</strain>
    </source>
</reference>
<feature type="transmembrane region" description="Helical" evidence="6">
    <location>
        <begin position="94"/>
        <end position="115"/>
    </location>
</feature>
<protein>
    <submittedName>
        <fullName evidence="8">GtrA family protein</fullName>
    </submittedName>
</protein>
<evidence type="ECO:0000313" key="8">
    <source>
        <dbReference type="EMBL" id="CAH6254565.1"/>
    </source>
</evidence>
<evidence type="ECO:0000256" key="6">
    <source>
        <dbReference type="SAM" id="Phobius"/>
    </source>
</evidence>
<feature type="transmembrane region" description="Helical" evidence="6">
    <location>
        <begin position="121"/>
        <end position="143"/>
    </location>
</feature>
<proteinExistence type="inferred from homology"/>
<name>A0AAN2FB62_ENTAG</name>
<dbReference type="PANTHER" id="PTHR38459:SF1">
    <property type="entry name" value="PROPHAGE BACTOPRENOL-LINKED GLUCOSE TRANSLOCASE HOMOLOG"/>
    <property type="match status" value="1"/>
</dbReference>
<evidence type="ECO:0000256" key="3">
    <source>
        <dbReference type="ARBA" id="ARBA00022692"/>
    </source>
</evidence>
<evidence type="ECO:0000313" key="9">
    <source>
        <dbReference type="Proteomes" id="UP001158961"/>
    </source>
</evidence>
<dbReference type="GO" id="GO:0005886">
    <property type="term" value="C:plasma membrane"/>
    <property type="evidence" value="ECO:0007669"/>
    <property type="project" value="TreeGrafter"/>
</dbReference>
<sequence length="145" mass="16239">MLVSILLNGKIQKIFIKEIFVSTTSTRGQATRYALVGLTNTGITGLVIFFLMHWGLGVYASNAAGYTVGIFFSFVANSLFTFSAEISLPRLARFLVSSFFCWILNIIAIKLFLIFMPSYAYVAQFIGMVIYTVTGFLINKLWVMK</sequence>
<evidence type="ECO:0000259" key="7">
    <source>
        <dbReference type="Pfam" id="PF04138"/>
    </source>
</evidence>
<evidence type="ECO:0000256" key="2">
    <source>
        <dbReference type="ARBA" id="ARBA00009399"/>
    </source>
</evidence>
<dbReference type="Pfam" id="PF04138">
    <property type="entry name" value="GtrA_DPMS_TM"/>
    <property type="match status" value="1"/>
</dbReference>
<dbReference type="EMBL" id="OW970315">
    <property type="protein sequence ID" value="CAH6254565.1"/>
    <property type="molecule type" value="Genomic_DNA"/>
</dbReference>
<evidence type="ECO:0000256" key="4">
    <source>
        <dbReference type="ARBA" id="ARBA00022989"/>
    </source>
</evidence>
<gene>
    <name evidence="8" type="ORF">DAPPPG734_07995</name>
</gene>
<feature type="transmembrane region" description="Helical" evidence="6">
    <location>
        <begin position="33"/>
        <end position="57"/>
    </location>
</feature>
<evidence type="ECO:0000256" key="5">
    <source>
        <dbReference type="ARBA" id="ARBA00023136"/>
    </source>
</evidence>
<comment type="similarity">
    <text evidence="2">Belongs to the GtrA family.</text>
</comment>